<proteinExistence type="predicted"/>
<comment type="caution">
    <text evidence="1">The sequence shown here is derived from an EMBL/GenBank/DDBJ whole genome shotgun (WGS) entry which is preliminary data.</text>
</comment>
<gene>
    <name evidence="1" type="ORF">BJ998_001373</name>
</gene>
<evidence type="ECO:0000313" key="2">
    <source>
        <dbReference type="Proteomes" id="UP000585638"/>
    </source>
</evidence>
<sequence>MQRFITGPAVARLEWVLDGLDGARGWGDDAAEVLAPEFAAVVPPERYVQVTRRRAADYSPVVVVGLDVVTDTTARARIRRHDGTVDVVSCTVESTAPHRIASTWVTGLVPTDLTPRLPVDFADHDLPYTATDARLIVFSGLPGSGKSTLADAAGLELGVPVFAADWVLGALTPFGGRHFESPLAIAEELLTTLALRQLVAGQSVILDHPAERLATRERWRSLAQRTGADFRAVVCRCSDAELHRTRLEKRRRGIPGWHDASDWSNVRQRQATFPGWNGEALAVDTVQPKEMVFAAVMRHITE</sequence>
<organism evidence="1 2">
    <name type="scientific">Kutzneria kofuensis</name>
    <dbReference type="NCBI Taxonomy" id="103725"/>
    <lineage>
        <taxon>Bacteria</taxon>
        <taxon>Bacillati</taxon>
        <taxon>Actinomycetota</taxon>
        <taxon>Actinomycetes</taxon>
        <taxon>Pseudonocardiales</taxon>
        <taxon>Pseudonocardiaceae</taxon>
        <taxon>Kutzneria</taxon>
    </lineage>
</organism>
<protein>
    <recommendedName>
        <fullName evidence="3">Kinase</fullName>
    </recommendedName>
</protein>
<reference evidence="1 2" key="1">
    <citation type="submission" date="2020-08" db="EMBL/GenBank/DDBJ databases">
        <title>Sequencing the genomes of 1000 actinobacteria strains.</title>
        <authorList>
            <person name="Klenk H.-P."/>
        </authorList>
    </citation>
    <scope>NUCLEOTIDE SEQUENCE [LARGE SCALE GENOMIC DNA]</scope>
    <source>
        <strain evidence="1 2">DSM 43851</strain>
    </source>
</reference>
<dbReference type="RefSeq" id="WP_184859482.1">
    <property type="nucleotide sequence ID" value="NZ_BAAAWY010000025.1"/>
</dbReference>
<dbReference type="SUPFAM" id="SSF52540">
    <property type="entry name" value="P-loop containing nucleoside triphosphate hydrolases"/>
    <property type="match status" value="1"/>
</dbReference>
<accession>A0A7W9KCQ0</accession>
<dbReference type="PANTHER" id="PTHR37807">
    <property type="entry name" value="OS07G0160300 PROTEIN"/>
    <property type="match status" value="1"/>
</dbReference>
<keyword evidence="2" id="KW-1185">Reference proteome</keyword>
<evidence type="ECO:0008006" key="3">
    <source>
        <dbReference type="Google" id="ProtNLM"/>
    </source>
</evidence>
<dbReference type="AlphaFoldDB" id="A0A7W9KCQ0"/>
<dbReference type="PANTHER" id="PTHR37807:SF3">
    <property type="entry name" value="OS07G0160300 PROTEIN"/>
    <property type="match status" value="1"/>
</dbReference>
<dbReference type="EMBL" id="JACHIR010000001">
    <property type="protein sequence ID" value="MBB5890177.1"/>
    <property type="molecule type" value="Genomic_DNA"/>
</dbReference>
<dbReference type="Gene3D" id="3.40.50.300">
    <property type="entry name" value="P-loop containing nucleotide triphosphate hydrolases"/>
    <property type="match status" value="1"/>
</dbReference>
<dbReference type="Pfam" id="PF13671">
    <property type="entry name" value="AAA_33"/>
    <property type="match status" value="1"/>
</dbReference>
<dbReference type="InterPro" id="IPR027417">
    <property type="entry name" value="P-loop_NTPase"/>
</dbReference>
<evidence type="ECO:0000313" key="1">
    <source>
        <dbReference type="EMBL" id="MBB5890177.1"/>
    </source>
</evidence>
<name>A0A7W9KCQ0_9PSEU</name>
<dbReference type="Proteomes" id="UP000585638">
    <property type="component" value="Unassembled WGS sequence"/>
</dbReference>